<feature type="region of interest" description="Disordered" evidence="2">
    <location>
        <begin position="373"/>
        <end position="505"/>
    </location>
</feature>
<accession>A0A1Y1IKR2</accession>
<dbReference type="InterPro" id="IPR012677">
    <property type="entry name" value="Nucleotide-bd_a/b_plait_sf"/>
</dbReference>
<dbReference type="PANTHER" id="PTHR15592">
    <property type="entry name" value="MATRIN 3/NUCLEAR PROTEIN 220-RELATED"/>
    <property type="match status" value="1"/>
</dbReference>
<keyword evidence="5" id="KW-1185">Reference proteome</keyword>
<reference evidence="4 5" key="1">
    <citation type="journal article" date="2014" name="Nat. Commun.">
        <title>Klebsormidium flaccidum genome reveals primary factors for plant terrestrial adaptation.</title>
        <authorList>
            <person name="Hori K."/>
            <person name="Maruyama F."/>
            <person name="Fujisawa T."/>
            <person name="Togashi T."/>
            <person name="Yamamoto N."/>
            <person name="Seo M."/>
            <person name="Sato S."/>
            <person name="Yamada T."/>
            <person name="Mori H."/>
            <person name="Tajima N."/>
            <person name="Moriyama T."/>
            <person name="Ikeuchi M."/>
            <person name="Watanabe M."/>
            <person name="Wada H."/>
            <person name="Kobayashi K."/>
            <person name="Saito M."/>
            <person name="Masuda T."/>
            <person name="Sasaki-Sekimoto Y."/>
            <person name="Mashiguchi K."/>
            <person name="Awai K."/>
            <person name="Shimojima M."/>
            <person name="Masuda S."/>
            <person name="Iwai M."/>
            <person name="Nobusawa T."/>
            <person name="Narise T."/>
            <person name="Kondo S."/>
            <person name="Saito H."/>
            <person name="Sato R."/>
            <person name="Murakawa M."/>
            <person name="Ihara Y."/>
            <person name="Oshima-Yamada Y."/>
            <person name="Ohtaka K."/>
            <person name="Satoh M."/>
            <person name="Sonobe K."/>
            <person name="Ishii M."/>
            <person name="Ohtani R."/>
            <person name="Kanamori-Sato M."/>
            <person name="Honoki R."/>
            <person name="Miyazaki D."/>
            <person name="Mochizuki H."/>
            <person name="Umetsu J."/>
            <person name="Higashi K."/>
            <person name="Shibata D."/>
            <person name="Kamiya Y."/>
            <person name="Sato N."/>
            <person name="Nakamura Y."/>
            <person name="Tabata S."/>
            <person name="Ida S."/>
            <person name="Kurokawa K."/>
            <person name="Ohta H."/>
        </authorList>
    </citation>
    <scope>NUCLEOTIDE SEQUENCE [LARGE SCALE GENOMIC DNA]</scope>
    <source>
        <strain evidence="4 5">NIES-2285</strain>
    </source>
</reference>
<evidence type="ECO:0000313" key="4">
    <source>
        <dbReference type="EMBL" id="GAQ91374.1"/>
    </source>
</evidence>
<dbReference type="PROSITE" id="PS50102">
    <property type="entry name" value="RRM"/>
    <property type="match status" value="2"/>
</dbReference>
<sequence length="505" mass="53548">MTRDTDGNPNFRYSQPPSKVVHVRNLPWGTTEEELIEMCKPFGKVVNTKLNVGANHNQAFVEMESLQQAVQMVGYFLSSSEPAQVRGKAVYLQYSTRQEIVATRNTGDAPSNVLLVSIEGVESGQVSIDVLHLVFSAFGFVHKIATFEKQAGFQALVQFGDHKTAEQAKNALEGRSIPRYLLSDDVPPCTFRITFSAHQDLSVKFQSHRSRDYTNPYLPVAASANDPSLGSQKKEPESNVLLASIENMQYEVTLDVLHTVFSAFGFVQKIAIFEKQAGFQALVQYPDVATAAAAKEHLEGHAIYDGGYCVIRLNFSRHTDLNIKANNDRSRDFTNPTLPQQVAGAQAGLEQQFNAPNPLFDPNDLAYNTSFAAQRGGAPAGGPPRPPGPPGVPPGQGPYMGGPHYGPRPGGPGYGPPGPRGMPGPPGPPPRGPPGGGQPGYMPAGPPGPPPPRPGFGGPPGPPPPGYRGPPPPGARPPYGGPPQGGPPGPRPNGPPPGGPPGTGY</sequence>
<keyword evidence="1" id="KW-0694">RNA-binding</keyword>
<dbReference type="OMA" id="QAAPMYH"/>
<dbReference type="InterPro" id="IPR000504">
    <property type="entry name" value="RRM_dom"/>
</dbReference>
<dbReference type="STRING" id="105231.A0A1Y1IKR2"/>
<name>A0A1Y1IKR2_KLENI</name>
<feature type="domain" description="RRM" evidence="3">
    <location>
        <begin position="19"/>
        <end position="97"/>
    </location>
</feature>
<feature type="compositionally biased region" description="Pro residues" evidence="2">
    <location>
        <begin position="381"/>
        <end position="396"/>
    </location>
</feature>
<dbReference type="GO" id="GO:0005634">
    <property type="term" value="C:nucleus"/>
    <property type="evidence" value="ECO:0000318"/>
    <property type="project" value="GO_Central"/>
</dbReference>
<dbReference type="OrthoDB" id="296632at2759"/>
<dbReference type="SMART" id="SM00360">
    <property type="entry name" value="RRM"/>
    <property type="match status" value="2"/>
</dbReference>
<evidence type="ECO:0000256" key="2">
    <source>
        <dbReference type="SAM" id="MobiDB-lite"/>
    </source>
</evidence>
<dbReference type="SUPFAM" id="SSF54928">
    <property type="entry name" value="RNA-binding domain, RBD"/>
    <property type="match status" value="3"/>
</dbReference>
<evidence type="ECO:0000313" key="5">
    <source>
        <dbReference type="Proteomes" id="UP000054558"/>
    </source>
</evidence>
<dbReference type="CDD" id="cd12686">
    <property type="entry name" value="RRM1_PTBPH1_PTBPH2"/>
    <property type="match status" value="1"/>
</dbReference>
<gene>
    <name evidence="4" type="ORF">KFL_007740070</name>
</gene>
<dbReference type="GO" id="GO:0003729">
    <property type="term" value="F:mRNA binding"/>
    <property type="evidence" value="ECO:0000318"/>
    <property type="project" value="GO_Central"/>
</dbReference>
<protein>
    <submittedName>
        <fullName evidence="4">Polypyrimidine tract-binding protein</fullName>
    </submittedName>
</protein>
<evidence type="ECO:0000259" key="3">
    <source>
        <dbReference type="PROSITE" id="PS50102"/>
    </source>
</evidence>
<dbReference type="GO" id="GO:0043484">
    <property type="term" value="P:regulation of RNA splicing"/>
    <property type="evidence" value="ECO:0000318"/>
    <property type="project" value="GO_Central"/>
</dbReference>
<dbReference type="Pfam" id="PF00076">
    <property type="entry name" value="RRM_1"/>
    <property type="match status" value="1"/>
</dbReference>
<feature type="compositionally biased region" description="Pro residues" evidence="2">
    <location>
        <begin position="414"/>
        <end position="433"/>
    </location>
</feature>
<proteinExistence type="predicted"/>
<dbReference type="EMBL" id="DF237723">
    <property type="protein sequence ID" value="GAQ91374.1"/>
    <property type="molecule type" value="Genomic_DNA"/>
</dbReference>
<dbReference type="Pfam" id="PF13893">
    <property type="entry name" value="RRM_5"/>
    <property type="match status" value="2"/>
</dbReference>
<organism evidence="4 5">
    <name type="scientific">Klebsormidium nitens</name>
    <name type="common">Green alga</name>
    <name type="synonym">Ulothrix nitens</name>
    <dbReference type="NCBI Taxonomy" id="105231"/>
    <lineage>
        <taxon>Eukaryota</taxon>
        <taxon>Viridiplantae</taxon>
        <taxon>Streptophyta</taxon>
        <taxon>Klebsormidiophyceae</taxon>
        <taxon>Klebsormidiales</taxon>
        <taxon>Klebsormidiaceae</taxon>
        <taxon>Klebsormidium</taxon>
    </lineage>
</organism>
<feature type="domain" description="RRM" evidence="3">
    <location>
        <begin position="238"/>
        <end position="318"/>
    </location>
</feature>
<evidence type="ECO:0000256" key="1">
    <source>
        <dbReference type="PROSITE-ProRule" id="PRU00176"/>
    </source>
</evidence>
<dbReference type="AlphaFoldDB" id="A0A1Y1IKR2"/>
<dbReference type="InterPro" id="IPR034792">
    <property type="entry name" value="PTBPH1/PTBPH2_RRM1"/>
</dbReference>
<dbReference type="InterPro" id="IPR035979">
    <property type="entry name" value="RBD_domain_sf"/>
</dbReference>
<dbReference type="FunFam" id="3.30.70.330:FF:000324">
    <property type="entry name" value="Polypyrimidine tract-binding protein-like 2"/>
    <property type="match status" value="1"/>
</dbReference>
<dbReference type="Gene3D" id="3.30.70.330">
    <property type="match status" value="3"/>
</dbReference>
<feature type="compositionally biased region" description="Pro residues" evidence="2">
    <location>
        <begin position="444"/>
        <end position="505"/>
    </location>
</feature>
<dbReference type="Proteomes" id="UP000054558">
    <property type="component" value="Unassembled WGS sequence"/>
</dbReference>